<dbReference type="Pfam" id="PF07727">
    <property type="entry name" value="RVT_2"/>
    <property type="match status" value="1"/>
</dbReference>
<feature type="coiled-coil region" evidence="2">
    <location>
        <begin position="1502"/>
        <end position="1550"/>
    </location>
</feature>
<accession>A0A1Q9CXI8</accession>
<keyword evidence="1" id="KW-0479">Metal-binding</keyword>
<evidence type="ECO:0000313" key="5">
    <source>
        <dbReference type="EMBL" id="OLP87627.1"/>
    </source>
</evidence>
<evidence type="ECO:0000313" key="6">
    <source>
        <dbReference type="Proteomes" id="UP000186817"/>
    </source>
</evidence>
<dbReference type="InterPro" id="IPR000571">
    <property type="entry name" value="Znf_CCCH"/>
</dbReference>
<feature type="domain" description="C3H1-type" evidence="4">
    <location>
        <begin position="103"/>
        <end position="130"/>
    </location>
</feature>
<feature type="zinc finger region" description="C3H1-type" evidence="1">
    <location>
        <begin position="103"/>
        <end position="130"/>
    </location>
</feature>
<evidence type="ECO:0000256" key="3">
    <source>
        <dbReference type="SAM" id="MobiDB-lite"/>
    </source>
</evidence>
<gene>
    <name evidence="5" type="ORF">AK812_SmicGene31137</name>
</gene>
<evidence type="ECO:0000256" key="1">
    <source>
        <dbReference type="PROSITE-ProRule" id="PRU00723"/>
    </source>
</evidence>
<dbReference type="GO" id="GO:0008270">
    <property type="term" value="F:zinc ion binding"/>
    <property type="evidence" value="ECO:0007669"/>
    <property type="project" value="UniProtKB-KW"/>
</dbReference>
<dbReference type="InterPro" id="IPR013103">
    <property type="entry name" value="RVT_2"/>
</dbReference>
<dbReference type="OrthoDB" id="433199at2759"/>
<name>A0A1Q9CXI8_SYMMI</name>
<feature type="compositionally biased region" description="Basic and acidic residues" evidence="3">
    <location>
        <begin position="142"/>
        <end position="172"/>
    </location>
</feature>
<sequence>MRRYRLAQRRLMQFGLPDIAPGEQLRGISNMIKNIEKKYPAFSMRINLLKLFPETSSRPTSDGIEKYLTTIEAQITELSADESCRSFKQDFGNASVVSTAAADKDTRKCYFHAKPGGCKRDNCPFKHEGPSGGDAGKGKGKGGKDGKDAGKGAKGGKEGKGGKGGKGKDSHAKAANATPNPNPKANPKASPKADPKANPKASAKQLLGVDKNQQSEAAPSAKASSVRIFRAQVDPVAAFPCEHKDFMRSCIDDAHVIKDRLTSGGDDQSVVVAKATTHLPKGSVGPPDRVLLDSGANELCRPLTADIDVEDTTKYMPLGVTLASGQTTQGYRTRKDGEILMPMGSTEWICGLAKLAQAGFRFTWDWEGPSLETRCGRSIPIYLDNGLPFVSWENFREIRSAISKDHRARVNKAVVAGSEEKPREEETSNPVILEEGEHMQIEGNGHEDRDQTAIAKEGFQGHEALQSTEDLATKLLEKDRLTPDDVLKLLQAAPLKRRLRRRRCEGLDKFPLPVECSGDHVLIKREKPEAFGDRTIPAIYLSQDDSTPGGAWVMHQDADKPVITRARLPLLDDKPRARWKRTITPGGESVWTSTVGEVVFADLPPDDRDGDANILTLEERLEGPPDAERNLQGALLMKSLYVGTQRELSEEDQVGEFVRFAHGFLPNMMDAADDDDGSRHPADMPAEEPSEPFPTSHDRDSEEVVVIDSVQANVTQVTSEVPDGSKGDKYYVLTAKQEEQILECEAELLEASHEQATAEPVSTSVLFQENEKERSKWISGLENELRNMDEKQVYTKVKRKDIRKTLGLEDHEDLPQVLPAKLVMTRKPNSTGDSSCKDGARAAADQAKDDWLAKVRMVVCGNYEDGTNLAIESLRALFSRAAREATWLAGALDISCAFLNAWLQERHKVLVKPPAAAVKTGHFHEDELLWLHRALYGLRRSPKEWQHERDTVLQDAVLRARAGDMFGDVTVKGLGEPGVFGLYDSEENLCGVLALYVDDCLILAPKELFTRTVSFITATWKSKVQGILARGDLKSGMEVDGVRVVDELTFLGLQLRMSDEGIHITQQRWIAQELKKRGFLHLSGCDSLPEPREGKLPSMPLGEKRDKLIKQGQMELGSLLWLTVRTRPELAAVCGVAACALTVDPGETLRLTKGVWRFIRKTWDQGLCFRWEFDSTKMENMTFSSDASLSSGASKSRSGSVIIWGNHILGWKSARQNLTAFSAQEAELEGMAQTLALGLRVSRLVERLAQRSVCKVMECDNAAALVACTKEDFYEDEAGTATQGSLEISGASVKRQGGSQDEASAEQLIQMRVPANALESLGASQISVEEYRGTMDALQNGIAYLAEQVQWRTETLGRATHAQSERSELIMKVLENVDQQFHARQRWETDFQASVQREILALAEDMKLITLEMRTSSRVDFEHRLASMETSLENISSQVAYMRSHEDLHDEMEKIKTVIEHQAKVWEQAKNLLDQGRDVLPSYIVAAVDEHNKSLQVLSNGCVRTESRQEEAQEHIRKLERQVKHQADEITKLQTRHAEQQSQIEELKRVFHRSMGSSTEIAADGGVCSGQQQQPQQFLLTPEAERQTPSFGQQTAEAETVEDEWWGTVDRHGWPQGGFMSEPPELPASLSRSRQAPRIQQQDVMRPFYSHALGTDLTRNANVTGSQTAVPISSSSNTPMRSTKTSEYIQCDPEDSKGIPDNRLVAAGAPASQFVRLLARCRACAVPRPLRPATIAAFTSRWSALLAFSAARAFGASLLGLTLPGTANVDGDQPLLSEVLASTRFDEAPPVASRLPPRP</sequence>
<feature type="region of interest" description="Disordered" evidence="3">
    <location>
        <begin position="670"/>
        <end position="701"/>
    </location>
</feature>
<dbReference type="PROSITE" id="PS50103">
    <property type="entry name" value="ZF_C3H1"/>
    <property type="match status" value="1"/>
</dbReference>
<feature type="compositionally biased region" description="Low complexity" evidence="3">
    <location>
        <begin position="173"/>
        <end position="190"/>
    </location>
</feature>
<dbReference type="Proteomes" id="UP000186817">
    <property type="component" value="Unassembled WGS sequence"/>
</dbReference>
<feature type="compositionally biased region" description="Basic and acidic residues" evidence="3">
    <location>
        <begin position="120"/>
        <end position="129"/>
    </location>
</feature>
<dbReference type="EMBL" id="LSRX01000852">
    <property type="protein sequence ID" value="OLP87627.1"/>
    <property type="molecule type" value="Genomic_DNA"/>
</dbReference>
<evidence type="ECO:0000256" key="2">
    <source>
        <dbReference type="SAM" id="Coils"/>
    </source>
</evidence>
<keyword evidence="6" id="KW-1185">Reference proteome</keyword>
<keyword evidence="2" id="KW-0175">Coiled coil</keyword>
<comment type="caution">
    <text evidence="5">The sequence shown here is derived from an EMBL/GenBank/DDBJ whole genome shotgun (WGS) entry which is preliminary data.</text>
</comment>
<keyword evidence="1" id="KW-0863">Zinc-finger</keyword>
<keyword evidence="1" id="KW-0862">Zinc</keyword>
<proteinExistence type="predicted"/>
<protein>
    <submittedName>
        <fullName evidence="5">Retrovirus-related Pol polyprotein from transposon TNT 1-94</fullName>
    </submittedName>
</protein>
<reference evidence="5 6" key="1">
    <citation type="submission" date="2016-02" db="EMBL/GenBank/DDBJ databases">
        <title>Genome analysis of coral dinoflagellate symbionts highlights evolutionary adaptations to a symbiotic lifestyle.</title>
        <authorList>
            <person name="Aranda M."/>
            <person name="Li Y."/>
            <person name="Liew Y.J."/>
            <person name="Baumgarten S."/>
            <person name="Simakov O."/>
            <person name="Wilson M."/>
            <person name="Piel J."/>
            <person name="Ashoor H."/>
            <person name="Bougouffa S."/>
            <person name="Bajic V.B."/>
            <person name="Ryu T."/>
            <person name="Ravasi T."/>
            <person name="Bayer T."/>
            <person name="Micklem G."/>
            <person name="Kim H."/>
            <person name="Bhak J."/>
            <person name="Lajeunesse T.C."/>
            <person name="Voolstra C.R."/>
        </authorList>
    </citation>
    <scope>NUCLEOTIDE SEQUENCE [LARGE SCALE GENOMIC DNA]</scope>
    <source>
        <strain evidence="5 6">CCMP2467</strain>
    </source>
</reference>
<evidence type="ECO:0000259" key="4">
    <source>
        <dbReference type="PROSITE" id="PS50103"/>
    </source>
</evidence>
<feature type="region of interest" description="Disordered" evidence="3">
    <location>
        <begin position="120"/>
        <end position="202"/>
    </location>
</feature>
<organism evidence="5 6">
    <name type="scientific">Symbiodinium microadriaticum</name>
    <name type="common">Dinoflagellate</name>
    <name type="synonym">Zooxanthella microadriatica</name>
    <dbReference type="NCBI Taxonomy" id="2951"/>
    <lineage>
        <taxon>Eukaryota</taxon>
        <taxon>Sar</taxon>
        <taxon>Alveolata</taxon>
        <taxon>Dinophyceae</taxon>
        <taxon>Suessiales</taxon>
        <taxon>Symbiodiniaceae</taxon>
        <taxon>Symbiodinium</taxon>
    </lineage>
</organism>